<dbReference type="AlphaFoldDB" id="A0A1H0UQI1"/>
<feature type="signal peptide" evidence="1">
    <location>
        <begin position="1"/>
        <end position="21"/>
    </location>
</feature>
<feature type="chain" id="PRO_5011764883" description="Surface layer protein NpdA" evidence="1">
    <location>
        <begin position="22"/>
        <end position="536"/>
    </location>
</feature>
<evidence type="ECO:0000256" key="1">
    <source>
        <dbReference type="SAM" id="SignalP"/>
    </source>
</evidence>
<keyword evidence="3" id="KW-1185">Reference proteome</keyword>
<evidence type="ECO:0000313" key="3">
    <source>
        <dbReference type="Proteomes" id="UP000199317"/>
    </source>
</evidence>
<name>A0A1H0UQI1_9BURK</name>
<protein>
    <recommendedName>
        <fullName evidence="4">Surface layer protein NpdA</fullName>
    </recommendedName>
</protein>
<proteinExistence type="predicted"/>
<dbReference type="RefSeq" id="WP_092836234.1">
    <property type="nucleotide sequence ID" value="NZ_FNJL01000021.1"/>
</dbReference>
<evidence type="ECO:0000313" key="2">
    <source>
        <dbReference type="EMBL" id="SDP68228.1"/>
    </source>
</evidence>
<evidence type="ECO:0008006" key="4">
    <source>
        <dbReference type="Google" id="ProtNLM"/>
    </source>
</evidence>
<organism evidence="2 3">
    <name type="scientific">Paracidovorax cattleyae</name>
    <dbReference type="NCBI Taxonomy" id="80868"/>
    <lineage>
        <taxon>Bacteria</taxon>
        <taxon>Pseudomonadati</taxon>
        <taxon>Pseudomonadota</taxon>
        <taxon>Betaproteobacteria</taxon>
        <taxon>Burkholderiales</taxon>
        <taxon>Comamonadaceae</taxon>
        <taxon>Paracidovorax</taxon>
    </lineage>
</organism>
<accession>A0A1H0UQI1</accession>
<reference evidence="3" key="1">
    <citation type="submission" date="2016-10" db="EMBL/GenBank/DDBJ databases">
        <authorList>
            <person name="Varghese N."/>
            <person name="Submissions S."/>
        </authorList>
    </citation>
    <scope>NUCLEOTIDE SEQUENCE [LARGE SCALE GENOMIC DNA]</scope>
    <source>
        <strain evidence="3">DSM 17101</strain>
    </source>
</reference>
<dbReference type="Proteomes" id="UP000199317">
    <property type="component" value="Unassembled WGS sequence"/>
</dbReference>
<gene>
    <name evidence="2" type="ORF">SAMN04489708_12127</name>
</gene>
<keyword evidence="1" id="KW-0732">Signal</keyword>
<sequence>MPAPNFARAAGVLWLCGCGFAAPTLAGVVAGTGSAPSRTQLGATDAVALQPATNQLGHVLLVPYFTAQQGQMTVLHLANTDLSNGKAIKLRVRGAANGDSLLTMTLLLSPGDMWTGAITAGTDGRAQITTADGSCTSPQLAAGVSQPFGTDRLDPALGAADRASHTREGSIEAIVAADIPSAAVYGTSGQERSALFTAIRQVSEAAPCTGSAIDAALQQDAGDEATAAARGFATPSGSVGGTWYIIDVPGATTFSSPMTTLQAVNAAGQPGRGNYVLFPPTDQAIVQPERFTADPLLVSAGFASRQKDIDGTSTVPTLSAVIQARAYDLPDLSTPYHLAASEANARRTATEVSELLNAREVRNQYALESSITAQTDWVFAMPTKRYSVAMDYAAGARTFSIVPPAGTGDQFFHSDNTAVSGNQVCSTNGNWSFLVFSREASVSTNGAAIPSALPLVPRLCGAVSVAAFNGVSPLSSTVARAPLRNGFQSGWATLQIPDPAGLPVTGAAFIKLSNPGVAAGLAGRYGLIYPHMVRQP</sequence>
<dbReference type="OrthoDB" id="5763254at2"/>
<dbReference type="EMBL" id="FNJL01000021">
    <property type="protein sequence ID" value="SDP68228.1"/>
    <property type="molecule type" value="Genomic_DNA"/>
</dbReference>